<dbReference type="AlphaFoldDB" id="A0A3Q2NTB9"/>
<evidence type="ECO:0000313" key="2">
    <source>
        <dbReference type="Ensembl" id="ENSFHEP00000002504.1"/>
    </source>
</evidence>
<feature type="region of interest" description="Disordered" evidence="1">
    <location>
        <begin position="123"/>
        <end position="144"/>
    </location>
</feature>
<dbReference type="GeneTree" id="ENSGT00530000064692"/>
<dbReference type="Ensembl" id="ENSFHET00000012117.1">
    <property type="protein sequence ID" value="ENSFHEP00000002504.1"/>
    <property type="gene ID" value="ENSFHEG00000000582.1"/>
</dbReference>
<dbReference type="PANTHER" id="PTHR47501:SF7">
    <property type="entry name" value="TRANSPOSASE"/>
    <property type="match status" value="1"/>
</dbReference>
<evidence type="ECO:0000256" key="1">
    <source>
        <dbReference type="SAM" id="MobiDB-lite"/>
    </source>
</evidence>
<keyword evidence="3" id="KW-1185">Reference proteome</keyword>
<dbReference type="SUPFAM" id="SSF53098">
    <property type="entry name" value="Ribonuclease H-like"/>
    <property type="match status" value="1"/>
</dbReference>
<dbReference type="InterPro" id="IPR012337">
    <property type="entry name" value="RNaseH-like_sf"/>
</dbReference>
<reference evidence="2" key="1">
    <citation type="submission" date="2025-08" db="UniProtKB">
        <authorList>
            <consortium name="Ensembl"/>
        </authorList>
    </citation>
    <scope>IDENTIFICATION</scope>
</reference>
<reference evidence="2" key="2">
    <citation type="submission" date="2025-09" db="UniProtKB">
        <authorList>
            <consortium name="Ensembl"/>
        </authorList>
    </citation>
    <scope>IDENTIFICATION</scope>
</reference>
<evidence type="ECO:0000313" key="3">
    <source>
        <dbReference type="Proteomes" id="UP000265000"/>
    </source>
</evidence>
<organism evidence="2 3">
    <name type="scientific">Fundulus heteroclitus</name>
    <name type="common">Killifish</name>
    <name type="synonym">Mummichog</name>
    <dbReference type="NCBI Taxonomy" id="8078"/>
    <lineage>
        <taxon>Eukaryota</taxon>
        <taxon>Metazoa</taxon>
        <taxon>Chordata</taxon>
        <taxon>Craniata</taxon>
        <taxon>Vertebrata</taxon>
        <taxon>Euteleostomi</taxon>
        <taxon>Actinopterygii</taxon>
        <taxon>Neopterygii</taxon>
        <taxon>Teleostei</taxon>
        <taxon>Neoteleostei</taxon>
        <taxon>Acanthomorphata</taxon>
        <taxon>Ovalentaria</taxon>
        <taxon>Atherinomorphae</taxon>
        <taxon>Cyprinodontiformes</taxon>
        <taxon>Fundulidae</taxon>
        <taxon>Fundulus</taxon>
    </lineage>
</organism>
<sequence>MLPLNTVDSPSLRAIINTIPTTISPELSLKAALKDVHFVSTAADIWSANNRSCLGLTVHWISESTLERNKVASACRRIRGRHTYDVIGTEIENVHSSYGLLNKVVATVTDNGSNFVKAFQVYQPNEESDDDEEETEEEESTSTDDAVIFSDVAEILSAENQSDGQLCLPPHHRCASHTINIISTNDQNAQLFGSSRSTLASETVEEVSKRKLLVPTSTRWNSFFDAVNRIIEMPMSELNMLCTKLGVKCFKDKEIYYIFQAIHNRFAGVLNDKDALLSPPSVATTSGSQFEMDFFSFEVEPEDDTYSAEKEVMDYLSSAYDLHILHQFSNIKTIFLKYNTPTPSSAPVERLFSIGCLVLTP</sequence>
<feature type="compositionally biased region" description="Acidic residues" evidence="1">
    <location>
        <begin position="126"/>
        <end position="142"/>
    </location>
</feature>
<evidence type="ECO:0008006" key="4">
    <source>
        <dbReference type="Google" id="ProtNLM"/>
    </source>
</evidence>
<protein>
    <recommendedName>
        <fullName evidence="4">HAT C-terminal dimerisation domain-containing protein</fullName>
    </recommendedName>
</protein>
<dbReference type="Proteomes" id="UP000265000">
    <property type="component" value="Unplaced"/>
</dbReference>
<name>A0A3Q2NTB9_FUNHE</name>
<dbReference type="PANTHER" id="PTHR47501">
    <property type="entry name" value="TRANSPOSASE-RELATED"/>
    <property type="match status" value="1"/>
</dbReference>
<accession>A0A3Q2NTB9</accession>
<proteinExistence type="predicted"/>